<comment type="subcellular location">
    <subcellularLocation>
        <location evidence="1">Cell membrane</location>
    </subcellularLocation>
</comment>
<gene>
    <name evidence="7" type="ORF">METZ01_LOCUS334251</name>
</gene>
<feature type="non-terminal residue" evidence="7">
    <location>
        <position position="1"/>
    </location>
</feature>
<keyword evidence="4" id="KW-0808">Transferase</keyword>
<organism evidence="7">
    <name type="scientific">marine metagenome</name>
    <dbReference type="NCBI Taxonomy" id="408172"/>
    <lineage>
        <taxon>unclassified sequences</taxon>
        <taxon>metagenomes</taxon>
        <taxon>ecological metagenomes</taxon>
    </lineage>
</organism>
<dbReference type="AlphaFoldDB" id="A0A382Q8Q4"/>
<protein>
    <recommendedName>
        <fullName evidence="6">Glycosyltransferase 2-like domain-containing protein</fullName>
    </recommendedName>
</protein>
<dbReference type="PANTHER" id="PTHR43646:SF2">
    <property type="entry name" value="GLYCOSYLTRANSFERASE 2-LIKE DOMAIN-CONTAINING PROTEIN"/>
    <property type="match status" value="1"/>
</dbReference>
<dbReference type="GO" id="GO:0005886">
    <property type="term" value="C:plasma membrane"/>
    <property type="evidence" value="ECO:0007669"/>
    <property type="project" value="UniProtKB-SubCell"/>
</dbReference>
<dbReference type="Gene3D" id="3.90.550.10">
    <property type="entry name" value="Spore Coat Polysaccharide Biosynthesis Protein SpsA, Chain A"/>
    <property type="match status" value="1"/>
</dbReference>
<feature type="domain" description="Glycosyltransferase 2-like" evidence="6">
    <location>
        <begin position="24"/>
        <end position="115"/>
    </location>
</feature>
<reference evidence="7" key="1">
    <citation type="submission" date="2018-05" db="EMBL/GenBank/DDBJ databases">
        <authorList>
            <person name="Lanie J.A."/>
            <person name="Ng W.-L."/>
            <person name="Kazmierczak K.M."/>
            <person name="Andrzejewski T.M."/>
            <person name="Davidsen T.M."/>
            <person name="Wayne K.J."/>
            <person name="Tettelin H."/>
            <person name="Glass J.I."/>
            <person name="Rusch D."/>
            <person name="Podicherti R."/>
            <person name="Tsui H.-C.T."/>
            <person name="Winkler M.E."/>
        </authorList>
    </citation>
    <scope>NUCLEOTIDE SEQUENCE</scope>
</reference>
<dbReference type="InterPro" id="IPR001173">
    <property type="entry name" value="Glyco_trans_2-like"/>
</dbReference>
<dbReference type="InterPro" id="IPR029044">
    <property type="entry name" value="Nucleotide-diphossugar_trans"/>
</dbReference>
<evidence type="ECO:0000259" key="6">
    <source>
        <dbReference type="Pfam" id="PF00535"/>
    </source>
</evidence>
<evidence type="ECO:0000256" key="3">
    <source>
        <dbReference type="ARBA" id="ARBA00022676"/>
    </source>
</evidence>
<dbReference type="Pfam" id="PF00535">
    <property type="entry name" value="Glycos_transf_2"/>
    <property type="match status" value="1"/>
</dbReference>
<evidence type="ECO:0000256" key="1">
    <source>
        <dbReference type="ARBA" id="ARBA00004236"/>
    </source>
</evidence>
<evidence type="ECO:0000256" key="5">
    <source>
        <dbReference type="ARBA" id="ARBA00023136"/>
    </source>
</evidence>
<dbReference type="PANTHER" id="PTHR43646">
    <property type="entry name" value="GLYCOSYLTRANSFERASE"/>
    <property type="match status" value="1"/>
</dbReference>
<evidence type="ECO:0000313" key="7">
    <source>
        <dbReference type="EMBL" id="SVC81397.1"/>
    </source>
</evidence>
<keyword evidence="2" id="KW-1003">Cell membrane</keyword>
<dbReference type="SUPFAM" id="SSF53448">
    <property type="entry name" value="Nucleotide-diphospho-sugar transferases"/>
    <property type="match status" value="1"/>
</dbReference>
<evidence type="ECO:0000256" key="2">
    <source>
        <dbReference type="ARBA" id="ARBA00022475"/>
    </source>
</evidence>
<keyword evidence="5" id="KW-0472">Membrane</keyword>
<dbReference type="GO" id="GO:0016757">
    <property type="term" value="F:glycosyltransferase activity"/>
    <property type="evidence" value="ECO:0007669"/>
    <property type="project" value="UniProtKB-KW"/>
</dbReference>
<feature type="non-terminal residue" evidence="7">
    <location>
        <position position="243"/>
    </location>
</feature>
<dbReference type="EMBL" id="UINC01112445">
    <property type="protein sequence ID" value="SVC81397.1"/>
    <property type="molecule type" value="Genomic_DNA"/>
</dbReference>
<name>A0A382Q8Q4_9ZZZZ</name>
<proteinExistence type="predicted"/>
<sequence length="243" mass="27218">VVHLTKLYSTQKPALRQLDTLKISIVIPTLDEALILEDSLRAISDLNPHEIIVADGGSTDTTVSVAHNIATQVITSKSGRAHQMNAGAEKATGDILLFMHADSRLTWESFRRMKKIMMPTGIAGGAFSLQIESKKTSLKVISLLATWRAKYLNIVYGDQAIFVRKDIFQKMGGFSPLPICEDLDFFRRLSQQGEIILLKEKTHTSARRWKEEGVFYTTLRNITISSLFLLGFSPQTLSKWYSA</sequence>
<accession>A0A382Q8Q4</accession>
<dbReference type="NCBIfam" id="TIGR04283">
    <property type="entry name" value="glyco_like_mftF"/>
    <property type="match status" value="1"/>
</dbReference>
<keyword evidence="3" id="KW-0328">Glycosyltransferase</keyword>
<dbReference type="CDD" id="cd02522">
    <property type="entry name" value="GT_2_like_a"/>
    <property type="match status" value="1"/>
</dbReference>
<evidence type="ECO:0000256" key="4">
    <source>
        <dbReference type="ARBA" id="ARBA00022679"/>
    </source>
</evidence>
<dbReference type="InterPro" id="IPR026461">
    <property type="entry name" value="Trfase_2_rSAM/seldom_assoc"/>
</dbReference>